<dbReference type="CDD" id="cd07400">
    <property type="entry name" value="MPP_1"/>
    <property type="match status" value="1"/>
</dbReference>
<dbReference type="InterPro" id="IPR004843">
    <property type="entry name" value="Calcineurin-like_PHP"/>
</dbReference>
<name>A0A518DHQ5_9BACT</name>
<evidence type="ECO:0000256" key="1">
    <source>
        <dbReference type="ARBA" id="ARBA00022723"/>
    </source>
</evidence>
<keyword evidence="1" id="KW-0479">Metal-binding</keyword>
<dbReference type="Pfam" id="PF00149">
    <property type="entry name" value="Metallophos"/>
    <property type="match status" value="1"/>
</dbReference>
<accession>A0A518DHQ5</accession>
<keyword evidence="8" id="KW-1185">Reference proteome</keyword>
<dbReference type="EMBL" id="CP036291">
    <property type="protein sequence ID" value="QDU91008.1"/>
    <property type="molecule type" value="Genomic_DNA"/>
</dbReference>
<evidence type="ECO:0000259" key="6">
    <source>
        <dbReference type="Pfam" id="PF00149"/>
    </source>
</evidence>
<dbReference type="KEGG" id="pnd:Pla175_44240"/>
<dbReference type="PANTHER" id="PTHR42988:SF2">
    <property type="entry name" value="CYCLIC NUCLEOTIDE PHOSPHODIESTERASE CBUA0032-RELATED"/>
    <property type="match status" value="1"/>
</dbReference>
<dbReference type="GO" id="GO:0046872">
    <property type="term" value="F:metal ion binding"/>
    <property type="evidence" value="ECO:0007669"/>
    <property type="project" value="UniProtKB-KW"/>
</dbReference>
<evidence type="ECO:0000313" key="8">
    <source>
        <dbReference type="Proteomes" id="UP000317429"/>
    </source>
</evidence>
<evidence type="ECO:0000256" key="5">
    <source>
        <dbReference type="SAM" id="MobiDB-lite"/>
    </source>
</evidence>
<evidence type="ECO:0000256" key="2">
    <source>
        <dbReference type="ARBA" id="ARBA00022801"/>
    </source>
</evidence>
<dbReference type="RefSeq" id="WP_145290621.1">
    <property type="nucleotide sequence ID" value="NZ_CP036291.1"/>
</dbReference>
<dbReference type="Gene3D" id="3.60.21.10">
    <property type="match status" value="1"/>
</dbReference>
<dbReference type="AlphaFoldDB" id="A0A518DHQ5"/>
<dbReference type="OrthoDB" id="9811542at2"/>
<dbReference type="SUPFAM" id="SSF56300">
    <property type="entry name" value="Metallo-dependent phosphatases"/>
    <property type="match status" value="1"/>
</dbReference>
<dbReference type="InterPro" id="IPR050884">
    <property type="entry name" value="CNP_phosphodiesterase-III"/>
</dbReference>
<protein>
    <submittedName>
        <fullName evidence="7">Cyclic 3',5'-adenosine monophosphate phosphodiesterase</fullName>
    </submittedName>
</protein>
<keyword evidence="2" id="KW-0378">Hydrolase</keyword>
<dbReference type="GO" id="GO:0016787">
    <property type="term" value="F:hydrolase activity"/>
    <property type="evidence" value="ECO:0007669"/>
    <property type="project" value="UniProtKB-KW"/>
</dbReference>
<organism evidence="7 8">
    <name type="scientific">Pirellulimonas nuda</name>
    <dbReference type="NCBI Taxonomy" id="2528009"/>
    <lineage>
        <taxon>Bacteria</taxon>
        <taxon>Pseudomonadati</taxon>
        <taxon>Planctomycetota</taxon>
        <taxon>Planctomycetia</taxon>
        <taxon>Pirellulales</taxon>
        <taxon>Lacipirellulaceae</taxon>
        <taxon>Pirellulimonas</taxon>
    </lineage>
</organism>
<comment type="similarity">
    <text evidence="4">Belongs to the cyclic nucleotide phosphodiesterase class-III family.</text>
</comment>
<feature type="domain" description="Calcineurin-like phosphoesterase" evidence="6">
    <location>
        <begin position="3"/>
        <end position="197"/>
    </location>
</feature>
<sequence>MLNLLQISDLHFGPPYVPGVGDALLKQAQQLPIDAIVVNGDLTQRATAEQFEQAKAFIDALPEVPYVVIPGNHDVPLYRVWERLTDPYREYQKHISTELNQVLRVHAGDQGACIVALNSAAPRRAITNGRVDPWQLELCGREFDQTPAGELRIVVVHHHFAPPPDYDRSPVMPGARRALDYFQAHDVDLLLGGHLHRAYIGNSLDIYAGGEREHGIIVAQCGTTTSRRGRAREREKNSFNYIQADEHTLTVTHWMFFTDEGRFAPVGRHMFPRRPHHRLPEASADESEAALTEAPNRRDGG</sequence>
<evidence type="ECO:0000256" key="4">
    <source>
        <dbReference type="ARBA" id="ARBA00025742"/>
    </source>
</evidence>
<feature type="region of interest" description="Disordered" evidence="5">
    <location>
        <begin position="274"/>
        <end position="301"/>
    </location>
</feature>
<keyword evidence="3" id="KW-0408">Iron</keyword>
<evidence type="ECO:0000313" key="7">
    <source>
        <dbReference type="EMBL" id="QDU91008.1"/>
    </source>
</evidence>
<gene>
    <name evidence="7" type="ORF">Pla175_44240</name>
</gene>
<dbReference type="InterPro" id="IPR029052">
    <property type="entry name" value="Metallo-depent_PP-like"/>
</dbReference>
<reference evidence="7 8" key="1">
    <citation type="submission" date="2019-02" db="EMBL/GenBank/DDBJ databases">
        <title>Deep-cultivation of Planctomycetes and their phenomic and genomic characterization uncovers novel biology.</title>
        <authorList>
            <person name="Wiegand S."/>
            <person name="Jogler M."/>
            <person name="Boedeker C."/>
            <person name="Pinto D."/>
            <person name="Vollmers J."/>
            <person name="Rivas-Marin E."/>
            <person name="Kohn T."/>
            <person name="Peeters S.H."/>
            <person name="Heuer A."/>
            <person name="Rast P."/>
            <person name="Oberbeckmann S."/>
            <person name="Bunk B."/>
            <person name="Jeske O."/>
            <person name="Meyerdierks A."/>
            <person name="Storesund J.E."/>
            <person name="Kallscheuer N."/>
            <person name="Luecker S."/>
            <person name="Lage O.M."/>
            <person name="Pohl T."/>
            <person name="Merkel B.J."/>
            <person name="Hornburger P."/>
            <person name="Mueller R.-W."/>
            <person name="Bruemmer F."/>
            <person name="Labrenz M."/>
            <person name="Spormann A.M."/>
            <person name="Op den Camp H."/>
            <person name="Overmann J."/>
            <person name="Amann R."/>
            <person name="Jetten M.S.M."/>
            <person name="Mascher T."/>
            <person name="Medema M.H."/>
            <person name="Devos D.P."/>
            <person name="Kaster A.-K."/>
            <person name="Ovreas L."/>
            <person name="Rohde M."/>
            <person name="Galperin M.Y."/>
            <person name="Jogler C."/>
        </authorList>
    </citation>
    <scope>NUCLEOTIDE SEQUENCE [LARGE SCALE GENOMIC DNA]</scope>
    <source>
        <strain evidence="7 8">Pla175</strain>
    </source>
</reference>
<proteinExistence type="inferred from homology"/>
<evidence type="ECO:0000256" key="3">
    <source>
        <dbReference type="ARBA" id="ARBA00023004"/>
    </source>
</evidence>
<dbReference type="PANTHER" id="PTHR42988">
    <property type="entry name" value="PHOSPHOHYDROLASE"/>
    <property type="match status" value="1"/>
</dbReference>
<dbReference type="Proteomes" id="UP000317429">
    <property type="component" value="Chromosome"/>
</dbReference>